<dbReference type="InterPro" id="IPR029460">
    <property type="entry name" value="DNAPol_HHH"/>
</dbReference>
<dbReference type="PANTHER" id="PTHR32294">
    <property type="entry name" value="DNA POLYMERASE III SUBUNIT ALPHA"/>
    <property type="match status" value="1"/>
</dbReference>
<dbReference type="AlphaFoldDB" id="A0AA35RPR2"/>
<dbReference type="Pfam" id="PF17657">
    <property type="entry name" value="DNA_pol3_finger"/>
    <property type="match status" value="1"/>
</dbReference>
<dbReference type="GO" id="GO:0008408">
    <property type="term" value="F:3'-5' exonuclease activity"/>
    <property type="evidence" value="ECO:0007669"/>
    <property type="project" value="InterPro"/>
</dbReference>
<dbReference type="InterPro" id="IPR040982">
    <property type="entry name" value="DNA_pol3_finger"/>
</dbReference>
<dbReference type="Gene3D" id="1.10.10.1600">
    <property type="entry name" value="Bacterial DNA polymerase III alpha subunit, thumb domain"/>
    <property type="match status" value="1"/>
</dbReference>
<dbReference type="Pfam" id="PF01336">
    <property type="entry name" value="tRNA_anti-codon"/>
    <property type="match status" value="1"/>
</dbReference>
<evidence type="ECO:0000313" key="12">
    <source>
        <dbReference type="Proteomes" id="UP001174909"/>
    </source>
</evidence>
<gene>
    <name evidence="11" type="ORF">GBAR_LOCUS9334</name>
</gene>
<evidence type="ECO:0000313" key="11">
    <source>
        <dbReference type="EMBL" id="CAI8014974.1"/>
    </source>
</evidence>
<evidence type="ECO:0000259" key="10">
    <source>
        <dbReference type="SMART" id="SM00481"/>
    </source>
</evidence>
<evidence type="ECO:0000256" key="7">
    <source>
        <dbReference type="ARBA" id="ARBA00022932"/>
    </source>
</evidence>
<organism evidence="11 12">
    <name type="scientific">Geodia barretti</name>
    <name type="common">Barrett's horny sponge</name>
    <dbReference type="NCBI Taxonomy" id="519541"/>
    <lineage>
        <taxon>Eukaryota</taxon>
        <taxon>Metazoa</taxon>
        <taxon>Porifera</taxon>
        <taxon>Demospongiae</taxon>
        <taxon>Heteroscleromorpha</taxon>
        <taxon>Tetractinellida</taxon>
        <taxon>Astrophorina</taxon>
        <taxon>Geodiidae</taxon>
        <taxon>Geodia</taxon>
    </lineage>
</organism>
<dbReference type="SMART" id="SM00481">
    <property type="entry name" value="POLIIIAc"/>
    <property type="match status" value="1"/>
</dbReference>
<keyword evidence="5" id="KW-0548">Nucleotidyltransferase</keyword>
<sequence length="1225" mass="134529">MLDGISRIPELVERTGELGMDSLAITDHGTFYGVVDFYSACLDAGIKPIIGCEVYVAHNSRHEKNPSERSPAHLVLLARDNTGYRNLMQLVTKAHVEGFYNRPRIDKGLLEEFGSGLVCLSGCPSAEVPRLLADGNYDGAVKAAGWYRELFGDGYFLEIQQHEKVDNLDRINEGLLRLAQDTKLPLVATNDAHYVHQRQSNLQDVYICIQTNTNVHDEKRLRMEDDSYYIKSPQEMESLFAGLPANVTSEAMANTGVIADMCDVSLEFGQTHLPRYETPGGMDADEYLAQVCEEGFRRRYPNASPEAVERLKYELEVIRYTQFANYFLVVWDIIRFVRQREILFGVRGSAAASVVLYCLGITDVDPLEYRLVFERFLNMERKEMPDIDMDFQDDRRDEVLHYVINKYGNDRVAQIITFGTLGAKAALRDVGRALGMSYGDVDRIARMVPFKARNLEDAMRVSPELQSSYDTNEAVKNLVDQAQGLEGIVHHVSTHAAGVLIADEPLTETVPLQRPSRGDESSPVLMTQFSMDPVAHLGLLKMDFLGLTSLTILDQAVKLVRESRNVEIDLQALPLDDAKTYELLSSGNTTDVFQLESAGMQRYIEKLKPSNLMDIAAMIALYRPGPMENIDRFIDAKYGRAAVTYPHPSLKDLLDETYGIIVYQDQVLLILQQFAGYTLGGADIVRKAMGKKIAALMAQERDNFVAGATGKGFDEGLAVEIFDLIEPFAGYAFNKAHSVSYALISYWTGYFKAHYPVEYMAAVLNARLDNTDKTISSINECFRLGIQVWLPDVNRSGEFFTIDHDEEGKPGLRIGLAAVKTVGEGAVKPVVEERKENGPYRSVDDFCRRAGAANLNRRTLESMVKAGAFDSIAPRGAVLSALDRIVATAQREAQMRSSGQSSLFGGGPGGTSAGTGGPVPEEPGIILGTSDASPEEKASWERELLGVALSHNPLMALTAANTGGSVVSLDQLSEEMQGQQESVVGIVNTVTERARRDGQRFIIVGLELLGGVVEVTVWPEALQRTEEIWQTGRTVRVQGKVRLRGEQLELSCDEAEVFVQDRPSTLPTNGSGGNGTTKPNGNGQYRNGNGQNRNGSGNGNGNGQYKNGNGNAGSHSGQASGNGHSPAAEPAGSEPFASSNRLVQLAVTESDNPQHDAMLLREVIGVILEYPGRDKVNLDIRTAGKRVLMQLPVVSTGYCDLLRERLEDLLGPDTVAVTHEMPLGV</sequence>
<keyword evidence="4" id="KW-0808">Transferase</keyword>
<dbReference type="Gene3D" id="1.10.150.870">
    <property type="match status" value="1"/>
</dbReference>
<dbReference type="GO" id="GO:0006260">
    <property type="term" value="P:DNA replication"/>
    <property type="evidence" value="ECO:0007669"/>
    <property type="project" value="UniProtKB-KW"/>
</dbReference>
<evidence type="ECO:0000256" key="3">
    <source>
        <dbReference type="ARBA" id="ARBA00019114"/>
    </source>
</evidence>
<feature type="compositionally biased region" description="Gly residues" evidence="9">
    <location>
        <begin position="904"/>
        <end position="917"/>
    </location>
</feature>
<dbReference type="InterPro" id="IPR041931">
    <property type="entry name" value="DNA_pol3_alpha_thumb_dom"/>
</dbReference>
<dbReference type="NCBIfam" id="NF004226">
    <property type="entry name" value="PRK05673.1"/>
    <property type="match status" value="1"/>
</dbReference>
<feature type="compositionally biased region" description="Low complexity" evidence="9">
    <location>
        <begin position="1076"/>
        <end position="1095"/>
    </location>
</feature>
<dbReference type="GO" id="GO:0005737">
    <property type="term" value="C:cytoplasm"/>
    <property type="evidence" value="ECO:0007669"/>
    <property type="project" value="UniProtKB-SubCell"/>
</dbReference>
<feature type="compositionally biased region" description="Polar residues" evidence="9">
    <location>
        <begin position="1114"/>
        <end position="1123"/>
    </location>
</feature>
<dbReference type="Gene3D" id="3.20.20.140">
    <property type="entry name" value="Metal-dependent hydrolases"/>
    <property type="match status" value="1"/>
</dbReference>
<evidence type="ECO:0000256" key="6">
    <source>
        <dbReference type="ARBA" id="ARBA00022705"/>
    </source>
</evidence>
<dbReference type="Pfam" id="PF14579">
    <property type="entry name" value="HHH_6"/>
    <property type="match status" value="1"/>
</dbReference>
<evidence type="ECO:0000256" key="5">
    <source>
        <dbReference type="ARBA" id="ARBA00022695"/>
    </source>
</evidence>
<feature type="region of interest" description="Disordered" evidence="9">
    <location>
        <begin position="1059"/>
        <end position="1137"/>
    </location>
</feature>
<dbReference type="InterPro" id="IPR011708">
    <property type="entry name" value="DNA_pol3_alpha_NTPase_dom"/>
</dbReference>
<dbReference type="Pfam" id="PF02811">
    <property type="entry name" value="PHP"/>
    <property type="match status" value="1"/>
</dbReference>
<accession>A0AA35RPR2</accession>
<dbReference type="InterPro" id="IPR004013">
    <property type="entry name" value="PHP_dom"/>
</dbReference>
<comment type="subcellular location">
    <subcellularLocation>
        <location evidence="1">Cytoplasm</location>
    </subcellularLocation>
</comment>
<feature type="domain" description="Polymerase/histidinol phosphatase N-terminal" evidence="10">
    <location>
        <begin position="1"/>
        <end position="58"/>
    </location>
</feature>
<dbReference type="NCBIfam" id="TIGR00594">
    <property type="entry name" value="polc"/>
    <property type="match status" value="1"/>
</dbReference>
<dbReference type="EMBL" id="CASHTH010001407">
    <property type="protein sequence ID" value="CAI8014974.1"/>
    <property type="molecule type" value="Genomic_DNA"/>
</dbReference>
<keyword evidence="7" id="KW-0239">DNA-directed DNA polymerase</keyword>
<dbReference type="InterPro" id="IPR004805">
    <property type="entry name" value="DnaE2/DnaE/PolC"/>
</dbReference>
<feature type="region of interest" description="Disordered" evidence="9">
    <location>
        <begin position="892"/>
        <end position="933"/>
    </location>
</feature>
<dbReference type="GO" id="GO:0003676">
    <property type="term" value="F:nucleic acid binding"/>
    <property type="evidence" value="ECO:0007669"/>
    <property type="project" value="InterPro"/>
</dbReference>
<keyword evidence="6" id="KW-0235">DNA replication</keyword>
<protein>
    <recommendedName>
        <fullName evidence="3">DNA polymerase III subunit alpha</fullName>
        <ecNumber evidence="2">2.7.7.7</ecNumber>
    </recommendedName>
</protein>
<keyword evidence="12" id="KW-1185">Reference proteome</keyword>
<dbReference type="InterPro" id="IPR004365">
    <property type="entry name" value="NA-bd_OB_tRNA"/>
</dbReference>
<dbReference type="InterPro" id="IPR003141">
    <property type="entry name" value="Pol/His_phosphatase_N"/>
</dbReference>
<dbReference type="SUPFAM" id="SSF89550">
    <property type="entry name" value="PHP domain-like"/>
    <property type="match status" value="1"/>
</dbReference>
<comment type="catalytic activity">
    <reaction evidence="8">
        <text>DNA(n) + a 2'-deoxyribonucleoside 5'-triphosphate = DNA(n+1) + diphosphate</text>
        <dbReference type="Rhea" id="RHEA:22508"/>
        <dbReference type="Rhea" id="RHEA-COMP:17339"/>
        <dbReference type="Rhea" id="RHEA-COMP:17340"/>
        <dbReference type="ChEBI" id="CHEBI:33019"/>
        <dbReference type="ChEBI" id="CHEBI:61560"/>
        <dbReference type="ChEBI" id="CHEBI:173112"/>
        <dbReference type="EC" id="2.7.7.7"/>
    </reaction>
</comment>
<evidence type="ECO:0000256" key="2">
    <source>
        <dbReference type="ARBA" id="ARBA00012417"/>
    </source>
</evidence>
<proteinExistence type="predicted"/>
<name>A0AA35RPR2_GEOBA</name>
<dbReference type="EC" id="2.7.7.7" evidence="2"/>
<evidence type="ECO:0000256" key="4">
    <source>
        <dbReference type="ARBA" id="ARBA00022679"/>
    </source>
</evidence>
<dbReference type="PANTHER" id="PTHR32294:SF0">
    <property type="entry name" value="DNA POLYMERASE III SUBUNIT ALPHA"/>
    <property type="match status" value="1"/>
</dbReference>
<dbReference type="InterPro" id="IPR016195">
    <property type="entry name" value="Pol/histidinol_Pase-like"/>
</dbReference>
<reference evidence="11" key="1">
    <citation type="submission" date="2023-03" db="EMBL/GenBank/DDBJ databases">
        <authorList>
            <person name="Steffen K."/>
            <person name="Cardenas P."/>
        </authorList>
    </citation>
    <scope>NUCLEOTIDE SEQUENCE</scope>
</reference>
<comment type="caution">
    <text evidence="11">The sequence shown here is derived from an EMBL/GenBank/DDBJ whole genome shotgun (WGS) entry which is preliminary data.</text>
</comment>
<evidence type="ECO:0000256" key="9">
    <source>
        <dbReference type="SAM" id="MobiDB-lite"/>
    </source>
</evidence>
<feature type="compositionally biased region" description="Low complexity" evidence="9">
    <location>
        <begin position="1103"/>
        <end position="1113"/>
    </location>
</feature>
<dbReference type="Proteomes" id="UP001174909">
    <property type="component" value="Unassembled WGS sequence"/>
</dbReference>
<dbReference type="CDD" id="cd04485">
    <property type="entry name" value="DnaE_OBF"/>
    <property type="match status" value="1"/>
</dbReference>
<evidence type="ECO:0000256" key="1">
    <source>
        <dbReference type="ARBA" id="ARBA00004496"/>
    </source>
</evidence>
<dbReference type="GO" id="GO:0003887">
    <property type="term" value="F:DNA-directed DNA polymerase activity"/>
    <property type="evidence" value="ECO:0007669"/>
    <property type="project" value="UniProtKB-KW"/>
</dbReference>
<evidence type="ECO:0000256" key="8">
    <source>
        <dbReference type="ARBA" id="ARBA00049244"/>
    </source>
</evidence>
<dbReference type="CDD" id="cd12113">
    <property type="entry name" value="PHP_PolIIIA_DnaE3"/>
    <property type="match status" value="1"/>
</dbReference>
<dbReference type="Pfam" id="PF07733">
    <property type="entry name" value="DNA_pol3_alpha"/>
    <property type="match status" value="1"/>
</dbReference>